<name>A0A448T1J9_SERFO</name>
<reference evidence="1 2" key="1">
    <citation type="submission" date="2018-12" db="EMBL/GenBank/DDBJ databases">
        <authorList>
            <consortium name="Pathogen Informatics"/>
        </authorList>
    </citation>
    <scope>NUCLEOTIDE SEQUENCE [LARGE SCALE GENOMIC DNA]</scope>
    <source>
        <strain evidence="1 2">NCTC13193</strain>
    </source>
</reference>
<dbReference type="EMBL" id="LR134492">
    <property type="protein sequence ID" value="VEI73827.1"/>
    <property type="molecule type" value="Genomic_DNA"/>
</dbReference>
<gene>
    <name evidence="1" type="ORF">NCTC13193_04360</name>
</gene>
<sequence>MFNTATTNARDRWESLQVSRPLSVGICDTSQVYIRRDEQGNVILSKQPFETDSWQPLLAMLQNVVVPGNFLAAEDRLQGVIERDQFNNRF</sequence>
<evidence type="ECO:0000313" key="1">
    <source>
        <dbReference type="EMBL" id="VEI73827.1"/>
    </source>
</evidence>
<accession>A0A448T1J9</accession>
<dbReference type="AlphaFoldDB" id="A0A448T1J9"/>
<organism evidence="1 2">
    <name type="scientific">Serratia fonticola</name>
    <dbReference type="NCBI Taxonomy" id="47917"/>
    <lineage>
        <taxon>Bacteria</taxon>
        <taxon>Pseudomonadati</taxon>
        <taxon>Pseudomonadota</taxon>
        <taxon>Gammaproteobacteria</taxon>
        <taxon>Enterobacterales</taxon>
        <taxon>Yersiniaceae</taxon>
        <taxon>Serratia</taxon>
    </lineage>
</organism>
<evidence type="ECO:0000313" key="2">
    <source>
        <dbReference type="Proteomes" id="UP000270487"/>
    </source>
</evidence>
<protein>
    <submittedName>
        <fullName evidence="1">Uncharacterized protein</fullName>
    </submittedName>
</protein>
<dbReference type="Proteomes" id="UP000270487">
    <property type="component" value="Chromosome"/>
</dbReference>
<proteinExistence type="predicted"/>